<dbReference type="GO" id="GO:0019843">
    <property type="term" value="F:rRNA binding"/>
    <property type="evidence" value="ECO:0007669"/>
    <property type="project" value="UniProtKB-KW"/>
</dbReference>
<evidence type="ECO:0000256" key="2">
    <source>
        <dbReference type="ARBA" id="ARBA00022730"/>
    </source>
</evidence>
<dbReference type="EMBL" id="LBVO01000061">
    <property type="protein sequence ID" value="KKQ86844.1"/>
    <property type="molecule type" value="Genomic_DNA"/>
</dbReference>
<evidence type="ECO:0000256" key="9">
    <source>
        <dbReference type="SAM" id="MobiDB-lite"/>
    </source>
</evidence>
<dbReference type="GO" id="GO:0003735">
    <property type="term" value="F:structural constituent of ribosome"/>
    <property type="evidence" value="ECO:0007669"/>
    <property type="project" value="InterPro"/>
</dbReference>
<dbReference type="NCBIfam" id="TIGR03953">
    <property type="entry name" value="rplD_bact"/>
    <property type="match status" value="1"/>
</dbReference>
<dbReference type="PANTHER" id="PTHR10746:SF17">
    <property type="entry name" value="LARGE RIBOSOMAL SUBUNIT PROTEIN UL4C"/>
    <property type="match status" value="1"/>
</dbReference>
<organism evidence="10 11">
    <name type="scientific">Berkelbacteria bacterium GW2011_GWA2_38_9</name>
    <dbReference type="NCBI Taxonomy" id="1618334"/>
    <lineage>
        <taxon>Bacteria</taxon>
        <taxon>Candidatus Berkelbacteria</taxon>
    </lineage>
</organism>
<dbReference type="PANTHER" id="PTHR10746">
    <property type="entry name" value="50S RIBOSOMAL PROTEIN L4"/>
    <property type="match status" value="1"/>
</dbReference>
<dbReference type="GO" id="GO:1990904">
    <property type="term" value="C:ribonucleoprotein complex"/>
    <property type="evidence" value="ECO:0007669"/>
    <property type="project" value="UniProtKB-KW"/>
</dbReference>
<evidence type="ECO:0000256" key="3">
    <source>
        <dbReference type="ARBA" id="ARBA00022884"/>
    </source>
</evidence>
<evidence type="ECO:0000256" key="4">
    <source>
        <dbReference type="ARBA" id="ARBA00022980"/>
    </source>
</evidence>
<sequence length="177" mass="19788">MDQSTTQSIRRIRSGKRKQIAKTKSRAEVSGGGKKPWKQKGTGNARVGSTRSPLWRGGGKSFGSRHQNHTIMQNSKEITHSITKVIANAKTQIISSDQIKAVGIKTKNMQALLSELKISDNRILVIYNRDIYNLFRAAKNINNVNVRHLSELNAYDVLNCQLMITSQEILDGIKNKS</sequence>
<dbReference type="InterPro" id="IPR002136">
    <property type="entry name" value="Ribosomal_uL4"/>
</dbReference>
<evidence type="ECO:0000313" key="10">
    <source>
        <dbReference type="EMBL" id="KKQ86844.1"/>
    </source>
</evidence>
<keyword evidence="4 10" id="KW-0689">Ribosomal protein</keyword>
<gene>
    <name evidence="10" type="ORF">UT11_C0061G0005</name>
</gene>
<reference evidence="10 11" key="1">
    <citation type="journal article" date="2015" name="Nature">
        <title>rRNA introns, odd ribosomes, and small enigmatic genomes across a large radiation of phyla.</title>
        <authorList>
            <person name="Brown C.T."/>
            <person name="Hug L.A."/>
            <person name="Thomas B.C."/>
            <person name="Sharon I."/>
            <person name="Castelle C.J."/>
            <person name="Singh A."/>
            <person name="Wilkins M.J."/>
            <person name="Williams K.H."/>
            <person name="Banfield J.F."/>
        </authorList>
    </citation>
    <scope>NUCLEOTIDE SEQUENCE [LARGE SCALE GENOMIC DNA]</scope>
</reference>
<feature type="region of interest" description="Disordered" evidence="9">
    <location>
        <begin position="1"/>
        <end position="66"/>
    </location>
</feature>
<dbReference type="InterPro" id="IPR023574">
    <property type="entry name" value="Ribosomal_uL4_dom_sf"/>
</dbReference>
<dbReference type="GO" id="GO:0005840">
    <property type="term" value="C:ribosome"/>
    <property type="evidence" value="ECO:0007669"/>
    <property type="project" value="UniProtKB-KW"/>
</dbReference>
<comment type="caution">
    <text evidence="10">The sequence shown here is derived from an EMBL/GenBank/DDBJ whole genome shotgun (WGS) entry which is preliminary data.</text>
</comment>
<feature type="compositionally biased region" description="Basic residues" evidence="9">
    <location>
        <begin position="10"/>
        <end position="24"/>
    </location>
</feature>
<dbReference type="SUPFAM" id="SSF52166">
    <property type="entry name" value="Ribosomal protein L4"/>
    <property type="match status" value="1"/>
</dbReference>
<dbReference type="GO" id="GO:0006412">
    <property type="term" value="P:translation"/>
    <property type="evidence" value="ECO:0007669"/>
    <property type="project" value="InterPro"/>
</dbReference>
<evidence type="ECO:0000256" key="5">
    <source>
        <dbReference type="ARBA" id="ARBA00023274"/>
    </source>
</evidence>
<dbReference type="PATRIC" id="fig|1618334.3.peg.766"/>
<dbReference type="AlphaFoldDB" id="A0A0G0NLR3"/>
<name>A0A0G0NLR3_9BACT</name>
<keyword evidence="5" id="KW-0687">Ribonucleoprotein</keyword>
<keyword evidence="2" id="KW-0699">rRNA-binding</keyword>
<protein>
    <recommendedName>
        <fullName evidence="7">Large ribosomal subunit protein uL4</fullName>
    </recommendedName>
    <alternativeName>
        <fullName evidence="8">50S ribosomal protein L4</fullName>
    </alternativeName>
    <alternativeName>
        <fullName evidence="6">Large ribosomal subunit protein uL4c</fullName>
    </alternativeName>
</protein>
<evidence type="ECO:0000313" key="11">
    <source>
        <dbReference type="Proteomes" id="UP000033934"/>
    </source>
</evidence>
<comment type="similarity">
    <text evidence="1">Belongs to the universal ribosomal protein uL4 family.</text>
</comment>
<evidence type="ECO:0000256" key="6">
    <source>
        <dbReference type="ARBA" id="ARBA00035208"/>
    </source>
</evidence>
<proteinExistence type="inferred from homology"/>
<dbReference type="Gene3D" id="3.40.1370.10">
    <property type="match status" value="1"/>
</dbReference>
<accession>A0A0G0NLR3</accession>
<dbReference type="Proteomes" id="UP000033934">
    <property type="component" value="Unassembled WGS sequence"/>
</dbReference>
<dbReference type="Pfam" id="PF00573">
    <property type="entry name" value="Ribosomal_L4"/>
    <property type="match status" value="1"/>
</dbReference>
<evidence type="ECO:0000256" key="7">
    <source>
        <dbReference type="ARBA" id="ARBA00035244"/>
    </source>
</evidence>
<evidence type="ECO:0000256" key="1">
    <source>
        <dbReference type="ARBA" id="ARBA00010528"/>
    </source>
</evidence>
<keyword evidence="3" id="KW-0694">RNA-binding</keyword>
<evidence type="ECO:0000256" key="8">
    <source>
        <dbReference type="ARBA" id="ARBA00035462"/>
    </source>
</evidence>
<dbReference type="InterPro" id="IPR013005">
    <property type="entry name" value="Ribosomal_uL4-like"/>
</dbReference>